<keyword evidence="2" id="KW-0238">DNA-binding</keyword>
<dbReference type="AlphaFoldDB" id="A0A073ISX1"/>
<dbReference type="Proteomes" id="UP000027665">
    <property type="component" value="Unassembled WGS sequence"/>
</dbReference>
<evidence type="ECO:0000259" key="5">
    <source>
        <dbReference type="Pfam" id="PF02650"/>
    </source>
</evidence>
<dbReference type="PANTHER" id="PTHR37307:SF1">
    <property type="entry name" value="CELL DIVISION PROTEIN WHIA-RELATED"/>
    <property type="match status" value="1"/>
</dbReference>
<dbReference type="NCBIfam" id="TIGR00647">
    <property type="entry name" value="DNA_bind_WhiA"/>
    <property type="match status" value="1"/>
</dbReference>
<dbReference type="GeneID" id="90983411"/>
<evidence type="ECO:0008006" key="9">
    <source>
        <dbReference type="Google" id="ProtNLM"/>
    </source>
</evidence>
<dbReference type="GO" id="GO:0051301">
    <property type="term" value="P:cell division"/>
    <property type="evidence" value="ECO:0007669"/>
    <property type="project" value="UniProtKB-KW"/>
</dbReference>
<protein>
    <recommendedName>
        <fullName evidence="9">Cell division protein WhiA</fullName>
    </recommendedName>
</protein>
<dbReference type="OrthoDB" id="401278at2"/>
<evidence type="ECO:0000259" key="6">
    <source>
        <dbReference type="Pfam" id="PF14527"/>
    </source>
</evidence>
<dbReference type="PANTHER" id="PTHR37307">
    <property type="entry name" value="CELL DIVISION PROTEIN WHIA-RELATED"/>
    <property type="match status" value="1"/>
</dbReference>
<dbReference type="eggNOG" id="COG1481">
    <property type="taxonomic scope" value="Bacteria"/>
</dbReference>
<name>A0A073ISX1_9BACT</name>
<dbReference type="RefSeq" id="WP_037975658.1">
    <property type="nucleotide sequence ID" value="NZ_JMKI01000026.1"/>
</dbReference>
<dbReference type="InterPro" id="IPR039518">
    <property type="entry name" value="WhiA_LAGLIDADG_dom"/>
</dbReference>
<keyword evidence="3" id="KW-0131">Cell cycle</keyword>
<dbReference type="InterPro" id="IPR003802">
    <property type="entry name" value="Sporulation_regulator_WhiA"/>
</dbReference>
<evidence type="ECO:0000313" key="8">
    <source>
        <dbReference type="Proteomes" id="UP000027665"/>
    </source>
</evidence>
<sequence length="299" mass="33289">MKGVGAIWDEWAQQPPASPRDEAAGILDGIPSEERAGETFFTTPRLFAVRRLMRLWGECGWDGAEEPGLCVIPTRQKGGVTFSADEAAMEKVRAVTAPTARRTRNWGWVRGLFGGCGALYIPKAGYYLVMRVPEGKGSAERIQAIMRSCGFDLGIRKRGESREVTLRDQQQIVTFLSRIGLVKTALELEETSIYRSMRNHANKLVNCDAANINKSVGAARGQMKLIEKMEELGMLDDLPEPLLELVKARKRNPSVTLKELGQTLPRPISKSTVEYRWRKLETMLGKQLKEDDANVLGKG</sequence>
<dbReference type="Pfam" id="PF02650">
    <property type="entry name" value="HTH_WhiA"/>
    <property type="match status" value="1"/>
</dbReference>
<dbReference type="Gene3D" id="3.10.28.10">
    <property type="entry name" value="Homing endonucleases"/>
    <property type="match status" value="1"/>
</dbReference>
<reference evidence="7 8" key="1">
    <citation type="submission" date="2014-04" db="EMBL/GenBank/DDBJ databases">
        <title>Draft Genome Sequence of Synergistes jonesii.</title>
        <authorList>
            <person name="Coil D.A."/>
            <person name="Eisen J.A."/>
            <person name="Holland-Moritz H.E."/>
        </authorList>
    </citation>
    <scope>NUCLEOTIDE SEQUENCE [LARGE SCALE GENOMIC DNA]</scope>
    <source>
        <strain evidence="7 8">78-1</strain>
    </source>
</reference>
<proteinExistence type="predicted"/>
<keyword evidence="1" id="KW-0132">Cell division</keyword>
<dbReference type="GO" id="GO:0003677">
    <property type="term" value="F:DNA binding"/>
    <property type="evidence" value="ECO:0007669"/>
    <property type="project" value="UniProtKB-KW"/>
</dbReference>
<feature type="region of interest" description="Disordered" evidence="4">
    <location>
        <begin position="1"/>
        <end position="25"/>
    </location>
</feature>
<dbReference type="GO" id="GO:0043937">
    <property type="term" value="P:regulation of sporulation"/>
    <property type="evidence" value="ECO:0007669"/>
    <property type="project" value="InterPro"/>
</dbReference>
<evidence type="ECO:0000256" key="4">
    <source>
        <dbReference type="SAM" id="MobiDB-lite"/>
    </source>
</evidence>
<comment type="caution">
    <text evidence="7">The sequence shown here is derived from an EMBL/GenBank/DDBJ whole genome shotgun (WGS) entry which is preliminary data.</text>
</comment>
<dbReference type="InterPro" id="IPR027434">
    <property type="entry name" value="Homing_endonucl"/>
</dbReference>
<dbReference type="Pfam" id="PF14527">
    <property type="entry name" value="LAGLIDADG_WhiA"/>
    <property type="match status" value="1"/>
</dbReference>
<evidence type="ECO:0000256" key="1">
    <source>
        <dbReference type="ARBA" id="ARBA00022618"/>
    </source>
</evidence>
<keyword evidence="8" id="KW-1185">Reference proteome</keyword>
<organism evidence="7 8">
    <name type="scientific">Synergistes jonesii</name>
    <dbReference type="NCBI Taxonomy" id="2754"/>
    <lineage>
        <taxon>Bacteria</taxon>
        <taxon>Thermotogati</taxon>
        <taxon>Synergistota</taxon>
        <taxon>Synergistia</taxon>
        <taxon>Synergistales</taxon>
        <taxon>Synergistaceae</taxon>
        <taxon>Synergistes</taxon>
    </lineage>
</organism>
<feature type="domain" description="WhiA LAGLIDADG-like" evidence="6">
    <location>
        <begin position="108"/>
        <end position="198"/>
    </location>
</feature>
<evidence type="ECO:0000313" key="7">
    <source>
        <dbReference type="EMBL" id="KEJ92536.1"/>
    </source>
</evidence>
<evidence type="ECO:0000256" key="3">
    <source>
        <dbReference type="ARBA" id="ARBA00023306"/>
    </source>
</evidence>
<gene>
    <name evidence="7" type="ORF">EH55_03510</name>
</gene>
<feature type="domain" description="Sporulation regulator WhiA C-terminal" evidence="5">
    <location>
        <begin position="201"/>
        <end position="283"/>
    </location>
</feature>
<accession>A0A073ISX1</accession>
<dbReference type="EMBL" id="JMKI01000026">
    <property type="protein sequence ID" value="KEJ92536.1"/>
    <property type="molecule type" value="Genomic_DNA"/>
</dbReference>
<dbReference type="STRING" id="2754.EH55_03510"/>
<evidence type="ECO:0000256" key="2">
    <source>
        <dbReference type="ARBA" id="ARBA00023125"/>
    </source>
</evidence>
<dbReference type="InterPro" id="IPR023054">
    <property type="entry name" value="Sporulation_regulator_WhiA_C"/>
</dbReference>